<gene>
    <name evidence="1" type="ORF">RND81_02G047500</name>
    <name evidence="2" type="ORF">RND81_02G047700</name>
</gene>
<organism evidence="2 3">
    <name type="scientific">Saponaria officinalis</name>
    <name type="common">Common soapwort</name>
    <name type="synonym">Lychnis saponaria</name>
    <dbReference type="NCBI Taxonomy" id="3572"/>
    <lineage>
        <taxon>Eukaryota</taxon>
        <taxon>Viridiplantae</taxon>
        <taxon>Streptophyta</taxon>
        <taxon>Embryophyta</taxon>
        <taxon>Tracheophyta</taxon>
        <taxon>Spermatophyta</taxon>
        <taxon>Magnoliopsida</taxon>
        <taxon>eudicotyledons</taxon>
        <taxon>Gunneridae</taxon>
        <taxon>Pentapetalae</taxon>
        <taxon>Caryophyllales</taxon>
        <taxon>Caryophyllaceae</taxon>
        <taxon>Caryophylleae</taxon>
        <taxon>Saponaria</taxon>
    </lineage>
</organism>
<proteinExistence type="predicted"/>
<dbReference type="EMBL" id="JBDFQZ010000002">
    <property type="protein sequence ID" value="KAK9748288.1"/>
    <property type="molecule type" value="Genomic_DNA"/>
</dbReference>
<sequence length="237" mass="26612">MGCGGSKLDPTQDDIPTRFKPNLQRRLEEIRAERCITGSNDGLSKKELLGETNNEDHEEVAFQFTQDCPPLLQKINDDDTSLKLSQEVAGDNVDGNGNETDEGRFLRKRHRLSKGSSFGGVNEETIDLDDFERGVYIGRASPSFKVYCTEFVDDEFDELEHVSEDIALEEETNSISQESTCSNEVSVKQIATKKGKRGMRFKITMPKGGRLYKNMQLFSIFQCSSQTNSHLLQKAAV</sequence>
<comment type="caution">
    <text evidence="2">The sequence shown here is derived from an EMBL/GenBank/DDBJ whole genome shotgun (WGS) entry which is preliminary data.</text>
</comment>
<evidence type="ECO:0000313" key="3">
    <source>
        <dbReference type="Proteomes" id="UP001443914"/>
    </source>
</evidence>
<dbReference type="EMBL" id="JBDFQZ010000002">
    <property type="protein sequence ID" value="KAK9748285.1"/>
    <property type="molecule type" value="Genomic_DNA"/>
</dbReference>
<accession>A0AAW1MJX4</accession>
<evidence type="ECO:0000313" key="2">
    <source>
        <dbReference type="EMBL" id="KAK9748288.1"/>
    </source>
</evidence>
<dbReference type="Proteomes" id="UP001443914">
    <property type="component" value="Unassembled WGS sequence"/>
</dbReference>
<name>A0AAW1MJX4_SAPOF</name>
<protein>
    <submittedName>
        <fullName evidence="2">Uncharacterized protein</fullName>
    </submittedName>
</protein>
<dbReference type="AlphaFoldDB" id="A0AAW1MJX4"/>
<keyword evidence="3" id="KW-1185">Reference proteome</keyword>
<reference evidence="2 3" key="1">
    <citation type="submission" date="2024-03" db="EMBL/GenBank/DDBJ databases">
        <title>WGS assembly of Saponaria officinalis var. Norfolk2.</title>
        <authorList>
            <person name="Jenkins J."/>
            <person name="Shu S."/>
            <person name="Grimwood J."/>
            <person name="Barry K."/>
            <person name="Goodstein D."/>
            <person name="Schmutz J."/>
            <person name="Leebens-Mack J."/>
            <person name="Osbourn A."/>
        </authorList>
    </citation>
    <scope>NUCLEOTIDE SEQUENCE [LARGE SCALE GENOMIC DNA]</scope>
    <source>
        <strain evidence="3">cv. Norfolk2</strain>
        <strain evidence="2">JIC</strain>
        <tissue evidence="2">Leaf</tissue>
    </source>
</reference>
<evidence type="ECO:0000313" key="1">
    <source>
        <dbReference type="EMBL" id="KAK9748285.1"/>
    </source>
</evidence>